<dbReference type="PROSITE" id="PS51340">
    <property type="entry name" value="MOSC"/>
    <property type="match status" value="1"/>
</dbReference>
<dbReference type="SUPFAM" id="SSF50800">
    <property type="entry name" value="PK beta-barrel domain-like"/>
    <property type="match status" value="1"/>
</dbReference>
<dbReference type="InterPro" id="IPR052353">
    <property type="entry name" value="Benzoxazolinone_Detox_Enz"/>
</dbReference>
<dbReference type="EMBL" id="AACKMK010000001">
    <property type="protein sequence ID" value="EAK9939365.1"/>
    <property type="molecule type" value="Genomic_DNA"/>
</dbReference>
<dbReference type="Pfam" id="PF03473">
    <property type="entry name" value="MOSC"/>
    <property type="match status" value="1"/>
</dbReference>
<reference evidence="2" key="1">
    <citation type="submission" date="2018-05" db="EMBL/GenBank/DDBJ databases">
        <authorList>
            <consortium name="PulseNet: The National Subtyping Network for Foodborne Disease Surveillance"/>
            <person name="Tarr C.L."/>
            <person name="Trees E."/>
            <person name="Katz L.S."/>
            <person name="Carleton-Romer H.A."/>
            <person name="Stroika S."/>
            <person name="Kucerova Z."/>
            <person name="Roache K.F."/>
            <person name="Sabol A.L."/>
            <person name="Besser J."/>
            <person name="Gerner-Smidt P."/>
        </authorList>
    </citation>
    <scope>NUCLEOTIDE SEQUENCE</scope>
    <source>
        <strain evidence="2">2008D-7097</strain>
    </source>
</reference>
<dbReference type="GO" id="GO:0030151">
    <property type="term" value="F:molybdenum ion binding"/>
    <property type="evidence" value="ECO:0007669"/>
    <property type="project" value="InterPro"/>
</dbReference>
<name>A0A5L8WDH9_CAMLA</name>
<dbReference type="InterPro" id="IPR011037">
    <property type="entry name" value="Pyrv_Knase-like_insert_dom_sf"/>
</dbReference>
<dbReference type="InterPro" id="IPR005302">
    <property type="entry name" value="MoCF_Sase_C"/>
</dbReference>
<dbReference type="PANTHER" id="PTHR30212:SF2">
    <property type="entry name" value="PROTEIN YIIM"/>
    <property type="match status" value="1"/>
</dbReference>
<dbReference type="GO" id="GO:0003824">
    <property type="term" value="F:catalytic activity"/>
    <property type="evidence" value="ECO:0007669"/>
    <property type="project" value="InterPro"/>
</dbReference>
<feature type="domain" description="MOSC" evidence="1">
    <location>
        <begin position="21"/>
        <end position="160"/>
    </location>
</feature>
<protein>
    <submittedName>
        <fullName evidence="2">MOSC domain-containing protein</fullName>
    </submittedName>
</protein>
<dbReference type="Pfam" id="PF03475">
    <property type="entry name" value="YiiM_3-alpha"/>
    <property type="match status" value="1"/>
</dbReference>
<proteinExistence type="predicted"/>
<dbReference type="InterPro" id="IPR005163">
    <property type="entry name" value="Tri_helical_YiiM-like"/>
</dbReference>
<dbReference type="AlphaFoldDB" id="A0A5L8WDH9"/>
<comment type="caution">
    <text evidence="2">The sequence shown here is derived from an EMBL/GenBank/DDBJ whole genome shotgun (WGS) entry which is preliminary data.</text>
</comment>
<dbReference type="GO" id="GO:0030170">
    <property type="term" value="F:pyridoxal phosphate binding"/>
    <property type="evidence" value="ECO:0007669"/>
    <property type="project" value="InterPro"/>
</dbReference>
<dbReference type="Gene3D" id="2.40.33.20">
    <property type="entry name" value="PK beta-barrel domain-like"/>
    <property type="match status" value="1"/>
</dbReference>
<dbReference type="PANTHER" id="PTHR30212">
    <property type="entry name" value="PROTEIN YIIM"/>
    <property type="match status" value="1"/>
</dbReference>
<sequence>MMSFIKSLQIGKIKNYNKFHSAFIKDIYLNSLQIYTDYILDNEIADKIHHGYLEKVVFANSVQNYTLWSNYLNKYLNFGEMGENLSIDGLNENNVCCGDIHEIGTCILQVSQPRKPCFKMSSIHNHLNFTQEIFKSGRTGWYYRVLKEGIINKNDKIKILQKDETNLSIMELNQLFFNPFKNSNSLEKLEKISTLAKGWKESIQARLNHTYDDSYMFI</sequence>
<gene>
    <name evidence="2" type="ORF">A0Y42_00835</name>
</gene>
<accession>A0A5L8WDH9</accession>
<organism evidence="2">
    <name type="scientific">Campylobacter lari</name>
    <dbReference type="NCBI Taxonomy" id="201"/>
    <lineage>
        <taxon>Bacteria</taxon>
        <taxon>Pseudomonadati</taxon>
        <taxon>Campylobacterota</taxon>
        <taxon>Epsilonproteobacteria</taxon>
        <taxon>Campylobacterales</taxon>
        <taxon>Campylobacteraceae</taxon>
        <taxon>Campylobacter</taxon>
    </lineage>
</organism>
<evidence type="ECO:0000259" key="1">
    <source>
        <dbReference type="PROSITE" id="PS51340"/>
    </source>
</evidence>
<evidence type="ECO:0000313" key="2">
    <source>
        <dbReference type="EMBL" id="EAK9939365.1"/>
    </source>
</evidence>